<name>A0A2J8B4A2_9FIRM</name>
<gene>
    <name evidence="2" type="ORF">B7R76_01570</name>
</gene>
<keyword evidence="1" id="KW-1133">Transmembrane helix</keyword>
<protein>
    <submittedName>
        <fullName evidence="2">Uncharacterized protein</fullName>
    </submittedName>
</protein>
<evidence type="ECO:0000256" key="1">
    <source>
        <dbReference type="SAM" id="Phobius"/>
    </source>
</evidence>
<dbReference type="AlphaFoldDB" id="A0A2J8B4A2"/>
<sequence>MSLFFAFEALKIYKIRTERAVQLLFLILLGVHIWLIFNPIGDPDFTKLNKFFTSNVWQETLETGNVPQLASLISPGNYIFLAGQMFLHVLGIIAGWIYIALYFRMPKYADKESKNTIVSDQQETSDGDVLANEATLTLAKTGEAEMAKTGAHLTTGFKIGKLCRLAGYLVITVAVFLISPFLFMLPIIIFLIYTYYTAPYIIFYNYSLPKAMRASAGAVRTHLGLVTLASLILFFLANMCQTLLTDFLTTDSWLKLSGSFFVVLTTLARGRLKAVLFLDFCRPALIAIGGYRNIINPELMINSLVRRERYGLTWSVYKTMHEVPNLVHTAEGLTLNIKSSLGKQEDKSKKGDDN</sequence>
<evidence type="ECO:0000313" key="2">
    <source>
        <dbReference type="EMBL" id="PNH19601.1"/>
    </source>
</evidence>
<keyword evidence="1" id="KW-0472">Membrane</keyword>
<feature type="transmembrane region" description="Helical" evidence="1">
    <location>
        <begin position="216"/>
        <end position="237"/>
    </location>
</feature>
<feature type="transmembrane region" description="Helical" evidence="1">
    <location>
        <begin position="20"/>
        <end position="37"/>
    </location>
</feature>
<keyword evidence="1" id="KW-0812">Transmembrane</keyword>
<comment type="caution">
    <text evidence="2">The sequence shown here is derived from an EMBL/GenBank/DDBJ whole genome shotgun (WGS) entry which is preliminary data.</text>
</comment>
<organism evidence="2 3">
    <name type="scientific">Mageeibacillus indolicus</name>
    <dbReference type="NCBI Taxonomy" id="884684"/>
    <lineage>
        <taxon>Bacteria</taxon>
        <taxon>Bacillati</taxon>
        <taxon>Bacillota</taxon>
        <taxon>Clostridia</taxon>
        <taxon>Eubacteriales</taxon>
        <taxon>Oscillospiraceae</taxon>
        <taxon>Mageeibacillus</taxon>
    </lineage>
</organism>
<proteinExistence type="predicted"/>
<dbReference type="Proteomes" id="UP000236394">
    <property type="component" value="Unassembled WGS sequence"/>
</dbReference>
<accession>A0A2J8B4A2</accession>
<reference evidence="3" key="1">
    <citation type="submission" date="2017-04" db="EMBL/GenBank/DDBJ databases">
        <authorList>
            <person name="Bumgarner R.E."/>
            <person name="Fredricks D.N."/>
            <person name="Srinivasan S."/>
        </authorList>
    </citation>
    <scope>NUCLEOTIDE SEQUENCE [LARGE SCALE GENOMIC DNA]</scope>
    <source>
        <strain evidence="3">KA00405</strain>
    </source>
</reference>
<dbReference type="RefSeq" id="WP_102892241.1">
    <property type="nucleotide sequence ID" value="NZ_NBZD01000001.1"/>
</dbReference>
<dbReference type="EMBL" id="NBZD01000001">
    <property type="protein sequence ID" value="PNH19601.1"/>
    <property type="molecule type" value="Genomic_DNA"/>
</dbReference>
<feature type="transmembrane region" description="Helical" evidence="1">
    <location>
        <begin position="168"/>
        <end position="196"/>
    </location>
</feature>
<evidence type="ECO:0000313" key="3">
    <source>
        <dbReference type="Proteomes" id="UP000236394"/>
    </source>
</evidence>
<feature type="transmembrane region" description="Helical" evidence="1">
    <location>
        <begin position="78"/>
        <end position="103"/>
    </location>
</feature>